<comment type="subcellular location">
    <subcellularLocation>
        <location evidence="2">Membrane</location>
        <topology evidence="2">Single-pass membrane protein</topology>
    </subcellularLocation>
</comment>
<dbReference type="Proteomes" id="UP001314170">
    <property type="component" value="Unassembled WGS sequence"/>
</dbReference>
<feature type="binding site" description="axial binding residue" evidence="7">
    <location>
        <position position="454"/>
    </location>
    <ligand>
        <name>heme</name>
        <dbReference type="ChEBI" id="CHEBI:30413"/>
    </ligand>
    <ligandPart>
        <name>Fe</name>
        <dbReference type="ChEBI" id="CHEBI:18248"/>
    </ligandPart>
</feature>
<evidence type="ECO:0000313" key="9">
    <source>
        <dbReference type="EMBL" id="CAK7325412.1"/>
    </source>
</evidence>
<comment type="cofactor">
    <cofactor evidence="1 7">
        <name>heme</name>
        <dbReference type="ChEBI" id="CHEBI:30413"/>
    </cofactor>
</comment>
<dbReference type="PANTHER" id="PTHR24298">
    <property type="entry name" value="FLAVONOID 3'-MONOOXYGENASE-RELATED"/>
    <property type="match status" value="1"/>
</dbReference>
<proteinExistence type="inferred from homology"/>
<dbReference type="InterPro" id="IPR036396">
    <property type="entry name" value="Cyt_P450_sf"/>
</dbReference>
<protein>
    <recommendedName>
        <fullName evidence="11">Cytochrome P450</fullName>
    </recommendedName>
</protein>
<dbReference type="Pfam" id="PF00067">
    <property type="entry name" value="p450"/>
    <property type="match status" value="1"/>
</dbReference>
<dbReference type="InterPro" id="IPR017972">
    <property type="entry name" value="Cyt_P450_CS"/>
</dbReference>
<dbReference type="GO" id="GO:0016020">
    <property type="term" value="C:membrane"/>
    <property type="evidence" value="ECO:0007669"/>
    <property type="project" value="UniProtKB-SubCell"/>
</dbReference>
<keyword evidence="8" id="KW-0503">Monooxygenase</keyword>
<evidence type="ECO:0000256" key="7">
    <source>
        <dbReference type="PIRSR" id="PIRSR602401-1"/>
    </source>
</evidence>
<dbReference type="PRINTS" id="PR00463">
    <property type="entry name" value="EP450I"/>
</dbReference>
<keyword evidence="6" id="KW-0472">Membrane</keyword>
<dbReference type="GO" id="GO:0020037">
    <property type="term" value="F:heme binding"/>
    <property type="evidence" value="ECO:0007669"/>
    <property type="project" value="InterPro"/>
</dbReference>
<dbReference type="SUPFAM" id="SSF48264">
    <property type="entry name" value="Cytochrome P450"/>
    <property type="match status" value="1"/>
</dbReference>
<dbReference type="PRINTS" id="PR00385">
    <property type="entry name" value="P450"/>
</dbReference>
<keyword evidence="10" id="KW-1185">Reference proteome</keyword>
<name>A0AAV1QUE5_9ROSI</name>
<gene>
    <name evidence="9" type="ORF">DCAF_LOCUS3089</name>
</gene>
<evidence type="ECO:0000256" key="4">
    <source>
        <dbReference type="ARBA" id="ARBA00022723"/>
    </source>
</evidence>
<comment type="similarity">
    <text evidence="8">Belongs to the cytochrome P450 family.</text>
</comment>
<dbReference type="InterPro" id="IPR002401">
    <property type="entry name" value="Cyt_P450_E_grp-I"/>
</dbReference>
<keyword evidence="3" id="KW-0812">Transmembrane</keyword>
<dbReference type="AlphaFoldDB" id="A0AAV1QUE5"/>
<evidence type="ECO:0008006" key="11">
    <source>
        <dbReference type="Google" id="ProtNLM"/>
    </source>
</evidence>
<keyword evidence="5" id="KW-1133">Transmembrane helix</keyword>
<dbReference type="PANTHER" id="PTHR24298:SF204">
    <property type="entry name" value="CYTOCHROME P450, FAMILY 712, SUBFAMILY A, POLYPEPTIDE 1"/>
    <property type="match status" value="1"/>
</dbReference>
<dbReference type="PROSITE" id="PS00086">
    <property type="entry name" value="CYTOCHROME_P450"/>
    <property type="match status" value="1"/>
</dbReference>
<evidence type="ECO:0000256" key="6">
    <source>
        <dbReference type="ARBA" id="ARBA00023136"/>
    </source>
</evidence>
<dbReference type="GO" id="GO:0005506">
    <property type="term" value="F:iron ion binding"/>
    <property type="evidence" value="ECO:0007669"/>
    <property type="project" value="InterPro"/>
</dbReference>
<evidence type="ECO:0000256" key="1">
    <source>
        <dbReference type="ARBA" id="ARBA00001971"/>
    </source>
</evidence>
<dbReference type="Gene3D" id="1.10.630.10">
    <property type="entry name" value="Cytochrome P450"/>
    <property type="match status" value="1"/>
</dbReference>
<dbReference type="InterPro" id="IPR051103">
    <property type="entry name" value="Plant_metabolite_P450s"/>
</dbReference>
<evidence type="ECO:0000256" key="2">
    <source>
        <dbReference type="ARBA" id="ARBA00004167"/>
    </source>
</evidence>
<reference evidence="9 10" key="1">
    <citation type="submission" date="2024-01" db="EMBL/GenBank/DDBJ databases">
        <authorList>
            <person name="Waweru B."/>
        </authorList>
    </citation>
    <scope>NUCLEOTIDE SEQUENCE [LARGE SCALE GENOMIC DNA]</scope>
</reference>
<dbReference type="GO" id="GO:0016709">
    <property type="term" value="F:oxidoreductase activity, acting on paired donors, with incorporation or reduction of molecular oxygen, NAD(P)H as one donor, and incorporation of one atom of oxygen"/>
    <property type="evidence" value="ECO:0007669"/>
    <property type="project" value="TreeGrafter"/>
</dbReference>
<dbReference type="InterPro" id="IPR001128">
    <property type="entry name" value="Cyt_P450"/>
</dbReference>
<dbReference type="CDD" id="cd20655">
    <property type="entry name" value="CYP93"/>
    <property type="match status" value="1"/>
</dbReference>
<evidence type="ECO:0000256" key="8">
    <source>
        <dbReference type="RuleBase" id="RU000461"/>
    </source>
</evidence>
<organism evidence="9 10">
    <name type="scientific">Dovyalis caffra</name>
    <dbReference type="NCBI Taxonomy" id="77055"/>
    <lineage>
        <taxon>Eukaryota</taxon>
        <taxon>Viridiplantae</taxon>
        <taxon>Streptophyta</taxon>
        <taxon>Embryophyta</taxon>
        <taxon>Tracheophyta</taxon>
        <taxon>Spermatophyta</taxon>
        <taxon>Magnoliopsida</taxon>
        <taxon>eudicotyledons</taxon>
        <taxon>Gunneridae</taxon>
        <taxon>Pentapetalae</taxon>
        <taxon>rosids</taxon>
        <taxon>fabids</taxon>
        <taxon>Malpighiales</taxon>
        <taxon>Salicaceae</taxon>
        <taxon>Flacourtieae</taxon>
        <taxon>Dovyalis</taxon>
    </lineage>
</organism>
<evidence type="ECO:0000256" key="5">
    <source>
        <dbReference type="ARBA" id="ARBA00022989"/>
    </source>
</evidence>
<sequence>MSKKFMPTYNDVVDASACTLILRNFFQKLYVNSKSKPPESTISTSYWPPPLGSVLSKSFQTLANRYGPLMQIRAGASTCVVASNAAVVKEIFKTQELNFISRPEFGGSEYFIYRGSRFVTAQYGDYWRFMKKLCMTRLLAAPQLDKFADIREEEKVKLVESVMTCAREGKLCDLRKEFTAFTNNVICRMAMSTRCSGPDNDAEKVRRIGKTCLMLAGKLLIGDILGPFKIFDFSRTGNGKKLVGALKEYDCLVERLIKEHEEKAMEGFKEGEGKDLMDILLEIYNDPAAEIRISKNDIESFLLDLFFAGTDTTSVALHWTTAELISNPEIFKKLRDEINTVVGPNRLVRESDIPNLPYLGAIIKETLRIHPPAPLIIRECAEDCNVNGSFIKARTRVVTNVYAIMRDPNSWANPNEFMPERFMEGSEEKIGEHQMEFKGQNFRYLPFGSGRRGCPGASLAMRVIPATIGAMVQCFDWKIKDGEKIDLSPGPGFSAEMAHPLDPFSTTESAWGQASWVSLKNDSPRHDQTKLGIARTEFSNWPLLNNSEERRNKFCNTSEKNIRNGE</sequence>
<dbReference type="EMBL" id="CAWUPB010000850">
    <property type="protein sequence ID" value="CAK7325412.1"/>
    <property type="molecule type" value="Genomic_DNA"/>
</dbReference>
<accession>A0AAV1QUE5</accession>
<evidence type="ECO:0000313" key="10">
    <source>
        <dbReference type="Proteomes" id="UP001314170"/>
    </source>
</evidence>
<keyword evidence="8" id="KW-0560">Oxidoreductase</keyword>
<evidence type="ECO:0000256" key="3">
    <source>
        <dbReference type="ARBA" id="ARBA00022692"/>
    </source>
</evidence>
<keyword evidence="7 8" id="KW-0408">Iron</keyword>
<comment type="caution">
    <text evidence="9">The sequence shown here is derived from an EMBL/GenBank/DDBJ whole genome shotgun (WGS) entry which is preliminary data.</text>
</comment>
<keyword evidence="7 8" id="KW-0349">Heme</keyword>
<keyword evidence="4 7" id="KW-0479">Metal-binding</keyword>